<evidence type="ECO:0000259" key="6">
    <source>
        <dbReference type="Pfam" id="PF08547"/>
    </source>
</evidence>
<dbReference type="GO" id="GO:0051082">
    <property type="term" value="F:unfolded protein binding"/>
    <property type="evidence" value="ECO:0007669"/>
    <property type="project" value="TreeGrafter"/>
</dbReference>
<dbReference type="OrthoDB" id="42561at2759"/>
<evidence type="ECO:0000256" key="4">
    <source>
        <dbReference type="ARBA" id="ARBA00023186"/>
    </source>
</evidence>
<dbReference type="InterPro" id="IPR008979">
    <property type="entry name" value="Galactose-bd-like_sf"/>
</dbReference>
<dbReference type="GO" id="GO:0032981">
    <property type="term" value="P:mitochondrial respiratory chain complex I assembly"/>
    <property type="evidence" value="ECO:0007669"/>
    <property type="project" value="TreeGrafter"/>
</dbReference>
<evidence type="ECO:0000256" key="5">
    <source>
        <dbReference type="SAM" id="MobiDB-lite"/>
    </source>
</evidence>
<dbReference type="InterPro" id="IPR013857">
    <property type="entry name" value="NADH-UbQ_OxRdtase-assoc_prot30"/>
</dbReference>
<proteinExistence type="inferred from homology"/>
<comment type="subcellular location">
    <subcellularLocation>
        <location evidence="1">Mitochondrion</location>
    </subcellularLocation>
</comment>
<comment type="caution">
    <text evidence="7">The sequence shown here is derived from an EMBL/GenBank/DDBJ whole genome shotgun (WGS) entry which is preliminary data.</text>
</comment>
<feature type="compositionally biased region" description="Basic and acidic residues" evidence="5">
    <location>
        <begin position="243"/>
        <end position="257"/>
    </location>
</feature>
<keyword evidence="4" id="KW-0143">Chaperone</keyword>
<evidence type="ECO:0000313" key="7">
    <source>
        <dbReference type="EMBL" id="TMW55981.1"/>
    </source>
</evidence>
<dbReference type="PANTHER" id="PTHR13194:SF18">
    <property type="entry name" value="COMPLEX I INTERMEDIATE-ASSOCIATED PROTEIN 30, MITOCHONDRIAL"/>
    <property type="match status" value="1"/>
</dbReference>
<evidence type="ECO:0000256" key="1">
    <source>
        <dbReference type="ARBA" id="ARBA00004173"/>
    </source>
</evidence>
<dbReference type="GO" id="GO:0006120">
    <property type="term" value="P:mitochondrial electron transport, NADH to ubiquinone"/>
    <property type="evidence" value="ECO:0007669"/>
    <property type="project" value="TreeGrafter"/>
</dbReference>
<dbReference type="Proteomes" id="UP000794436">
    <property type="component" value="Unassembled WGS sequence"/>
</dbReference>
<protein>
    <recommendedName>
        <fullName evidence="6">NADH:ubiquinone oxidoreductase intermediate-associated protein 30 domain-containing protein</fullName>
    </recommendedName>
</protein>
<gene>
    <name evidence="7" type="ORF">Poli38472_008629</name>
</gene>
<dbReference type="GO" id="GO:0005739">
    <property type="term" value="C:mitochondrion"/>
    <property type="evidence" value="ECO:0007669"/>
    <property type="project" value="UniProtKB-SubCell"/>
</dbReference>
<evidence type="ECO:0000256" key="3">
    <source>
        <dbReference type="ARBA" id="ARBA00023128"/>
    </source>
</evidence>
<dbReference type="EMBL" id="SPLM01000146">
    <property type="protein sequence ID" value="TMW55981.1"/>
    <property type="molecule type" value="Genomic_DNA"/>
</dbReference>
<dbReference type="AlphaFoldDB" id="A0A8K1FBC9"/>
<feature type="region of interest" description="Disordered" evidence="5">
    <location>
        <begin position="234"/>
        <end position="257"/>
    </location>
</feature>
<keyword evidence="8" id="KW-1185">Reference proteome</keyword>
<dbReference type="SUPFAM" id="SSF49785">
    <property type="entry name" value="Galactose-binding domain-like"/>
    <property type="match status" value="1"/>
</dbReference>
<keyword evidence="3" id="KW-0496">Mitochondrion</keyword>
<name>A0A8K1FBC9_PYTOL</name>
<comment type="similarity">
    <text evidence="2">Belongs to the CIA30 family.</text>
</comment>
<evidence type="ECO:0000313" key="8">
    <source>
        <dbReference type="Proteomes" id="UP000794436"/>
    </source>
</evidence>
<reference evidence="7" key="1">
    <citation type="submission" date="2019-03" db="EMBL/GenBank/DDBJ databases">
        <title>Long read genome sequence of the mycoparasitic Pythium oligandrum ATCC 38472 isolated from sugarbeet rhizosphere.</title>
        <authorList>
            <person name="Gaulin E."/>
        </authorList>
    </citation>
    <scope>NUCLEOTIDE SEQUENCE</scope>
    <source>
        <strain evidence="7">ATCC 38472_TT</strain>
    </source>
</reference>
<feature type="domain" description="NADH:ubiquinone oxidoreductase intermediate-associated protein 30" evidence="6">
    <location>
        <begin position="35"/>
        <end position="217"/>
    </location>
</feature>
<accession>A0A8K1FBC9</accession>
<dbReference type="PANTHER" id="PTHR13194">
    <property type="entry name" value="COMPLEX I INTERMEDIATE-ASSOCIATED PROTEIN 30"/>
    <property type="match status" value="1"/>
</dbReference>
<dbReference type="Pfam" id="PF08547">
    <property type="entry name" value="CIA30"/>
    <property type="match status" value="1"/>
</dbReference>
<dbReference type="InterPro" id="IPR039131">
    <property type="entry name" value="NDUFAF1"/>
</dbReference>
<sequence length="257" mass="28967">MSFLRRALVSVEAAILSSKQSMGMKLNIPTEKDIFLFNSRAATKGWVASSDRSIGGLSECRWEYYDPKETRDESAPSALKIREDDEAAAVFSGRVSLACQPTEAGIVRSGYCAVRGVLPRDMLLHGYEGITMRIMTDGREYRLNAQMVGWNPLNLYIGFIRTPPNQWVDIELPFRDFLLTAKGYYKFDDSTPLDPANLRSIGIAIADQKEGDFELRVQWIKAIAKVDSREVRDEDIPDIDGNSSKRDRFRKADDVAI</sequence>
<evidence type="ECO:0000256" key="2">
    <source>
        <dbReference type="ARBA" id="ARBA00007884"/>
    </source>
</evidence>
<organism evidence="7 8">
    <name type="scientific">Pythium oligandrum</name>
    <name type="common">Mycoparasitic fungus</name>
    <dbReference type="NCBI Taxonomy" id="41045"/>
    <lineage>
        <taxon>Eukaryota</taxon>
        <taxon>Sar</taxon>
        <taxon>Stramenopiles</taxon>
        <taxon>Oomycota</taxon>
        <taxon>Peronosporomycetes</taxon>
        <taxon>Pythiales</taxon>
        <taxon>Pythiaceae</taxon>
        <taxon>Pythium</taxon>
    </lineage>
</organism>